<dbReference type="EMBL" id="JBHTMM010000014">
    <property type="protein sequence ID" value="MFD1306987.1"/>
    <property type="molecule type" value="Genomic_DNA"/>
</dbReference>
<accession>A0ABW3XC40</accession>
<dbReference type="Proteomes" id="UP001597058">
    <property type="component" value="Unassembled WGS sequence"/>
</dbReference>
<comment type="similarity">
    <text evidence="1 3">Belongs to the class-III pyridoxal-phosphate-dependent aminotransferase family.</text>
</comment>
<dbReference type="RefSeq" id="WP_329524871.1">
    <property type="nucleotide sequence ID" value="NZ_JBHSKH010000103.1"/>
</dbReference>
<evidence type="ECO:0000256" key="1">
    <source>
        <dbReference type="ARBA" id="ARBA00008954"/>
    </source>
</evidence>
<evidence type="ECO:0000256" key="2">
    <source>
        <dbReference type="ARBA" id="ARBA00022898"/>
    </source>
</evidence>
<gene>
    <name evidence="4" type="ORF">ACFQ5X_14175</name>
</gene>
<dbReference type="Pfam" id="PF00202">
    <property type="entry name" value="Aminotran_3"/>
    <property type="match status" value="1"/>
</dbReference>
<keyword evidence="2 3" id="KW-0663">Pyridoxal phosphate</keyword>
<proteinExistence type="inferred from homology"/>
<comment type="caution">
    <text evidence="4">The sequence shown here is derived from an EMBL/GenBank/DDBJ whole genome shotgun (WGS) entry which is preliminary data.</text>
</comment>
<dbReference type="InterPro" id="IPR049704">
    <property type="entry name" value="Aminotrans_3_PPA_site"/>
</dbReference>
<dbReference type="NCBIfam" id="NF004767">
    <property type="entry name" value="PRK06105.1"/>
    <property type="match status" value="1"/>
</dbReference>
<dbReference type="SUPFAM" id="SSF53383">
    <property type="entry name" value="PLP-dependent transferases"/>
    <property type="match status" value="1"/>
</dbReference>
<sequence length="445" mass="47630">MAPHPSTLLEPHTPPAVTTEPHVIVRGEGLTVWDREGRSYLDATSGMLCTNLGYSQPRLVRAAARQMAELPFFASFAHRTSDVALALADDLARLAPLPMGRTFFANSGAEANDSAFKLAWYYHQCLGRHDRFKILSQERGYHGTTVAAGSATGLDFIHRGFGLPLPSYIQVPCPDPHSALRQGLTEDDFVDRLVDHLERLIAAEGPDTIAAFIAEPILGAGGVIIPPSTYYPRVQEVLARHDILFILDEVVTGFGRTGAMFATTEFDLSPDLITVAKGLSSAYAPISAVLVGRRIMNTIADGSRAIGAFGHGFTYSGHPVAAAVAREALAIVVEEDIPGHVRETAPALMKALADAFHGKDFVRDVRGHGFLAAVTFLTGSGGRQEGEWGSQVMAKAVARGLLVRAVGDTIIVAPPLISTAEQIETMVALLENAYRSALAETDSAR</sequence>
<dbReference type="InterPro" id="IPR015422">
    <property type="entry name" value="PyrdxlP-dep_Trfase_small"/>
</dbReference>
<dbReference type="InterPro" id="IPR015421">
    <property type="entry name" value="PyrdxlP-dep_Trfase_major"/>
</dbReference>
<protein>
    <submittedName>
        <fullName evidence="4">Aminotransferase</fullName>
    </submittedName>
</protein>
<evidence type="ECO:0000313" key="4">
    <source>
        <dbReference type="EMBL" id="MFD1306987.1"/>
    </source>
</evidence>
<dbReference type="Gene3D" id="3.90.1150.10">
    <property type="entry name" value="Aspartate Aminotransferase, domain 1"/>
    <property type="match status" value="1"/>
</dbReference>
<keyword evidence="4" id="KW-0808">Transferase</keyword>
<dbReference type="InterPro" id="IPR005814">
    <property type="entry name" value="Aminotrans_3"/>
</dbReference>
<dbReference type="PANTHER" id="PTHR43094">
    <property type="entry name" value="AMINOTRANSFERASE"/>
    <property type="match status" value="1"/>
</dbReference>
<name>A0ABW3XC40_9ACTN</name>
<dbReference type="CDD" id="cd00610">
    <property type="entry name" value="OAT_like"/>
    <property type="match status" value="1"/>
</dbReference>
<evidence type="ECO:0000313" key="5">
    <source>
        <dbReference type="Proteomes" id="UP001597058"/>
    </source>
</evidence>
<evidence type="ECO:0000256" key="3">
    <source>
        <dbReference type="RuleBase" id="RU003560"/>
    </source>
</evidence>
<organism evidence="4 5">
    <name type="scientific">Streptomyces kaempferi</name>
    <dbReference type="NCBI Taxonomy" id="333725"/>
    <lineage>
        <taxon>Bacteria</taxon>
        <taxon>Bacillati</taxon>
        <taxon>Actinomycetota</taxon>
        <taxon>Actinomycetes</taxon>
        <taxon>Kitasatosporales</taxon>
        <taxon>Streptomycetaceae</taxon>
        <taxon>Streptomyces</taxon>
    </lineage>
</organism>
<dbReference type="PROSITE" id="PS00600">
    <property type="entry name" value="AA_TRANSFER_CLASS_3"/>
    <property type="match status" value="1"/>
</dbReference>
<dbReference type="Gene3D" id="3.40.640.10">
    <property type="entry name" value="Type I PLP-dependent aspartate aminotransferase-like (Major domain)"/>
    <property type="match status" value="1"/>
</dbReference>
<keyword evidence="5" id="KW-1185">Reference proteome</keyword>
<keyword evidence="4" id="KW-0032">Aminotransferase</keyword>
<dbReference type="GO" id="GO:0008483">
    <property type="term" value="F:transaminase activity"/>
    <property type="evidence" value="ECO:0007669"/>
    <property type="project" value="UniProtKB-KW"/>
</dbReference>
<reference evidence="5" key="1">
    <citation type="journal article" date="2019" name="Int. J. Syst. Evol. Microbiol.">
        <title>The Global Catalogue of Microorganisms (GCM) 10K type strain sequencing project: providing services to taxonomists for standard genome sequencing and annotation.</title>
        <authorList>
            <consortium name="The Broad Institute Genomics Platform"/>
            <consortium name="The Broad Institute Genome Sequencing Center for Infectious Disease"/>
            <person name="Wu L."/>
            <person name="Ma J."/>
        </authorList>
    </citation>
    <scope>NUCLEOTIDE SEQUENCE [LARGE SCALE GENOMIC DNA]</scope>
    <source>
        <strain evidence="5">CGMCC 4.7020</strain>
    </source>
</reference>
<dbReference type="PANTHER" id="PTHR43094:SF1">
    <property type="entry name" value="AMINOTRANSFERASE CLASS-III"/>
    <property type="match status" value="1"/>
</dbReference>
<dbReference type="PIRSF" id="PIRSF000521">
    <property type="entry name" value="Transaminase_4ab_Lys_Orn"/>
    <property type="match status" value="1"/>
</dbReference>
<dbReference type="InterPro" id="IPR015424">
    <property type="entry name" value="PyrdxlP-dep_Trfase"/>
</dbReference>